<dbReference type="EMBL" id="BMIK01000030">
    <property type="protein sequence ID" value="GGC48626.1"/>
    <property type="molecule type" value="Genomic_DNA"/>
</dbReference>
<keyword evidence="1" id="KW-0732">Signal</keyword>
<gene>
    <name evidence="2" type="ORF">GCM10011386_46050</name>
</gene>
<feature type="signal peptide" evidence="1">
    <location>
        <begin position="1"/>
        <end position="22"/>
    </location>
</feature>
<feature type="chain" id="PRO_5047245663" description="DUF4412 domain-containing protein" evidence="1">
    <location>
        <begin position="23"/>
        <end position="309"/>
    </location>
</feature>
<evidence type="ECO:0000256" key="1">
    <source>
        <dbReference type="SAM" id="SignalP"/>
    </source>
</evidence>
<dbReference type="InterPro" id="IPR046230">
    <property type="entry name" value="DUF6263"/>
</dbReference>
<sequence length="309" mass="33885">MMHTKIWGLLFILFISYNGTHADQPISKTTNRVNQEIHLKFNLKPGNKYLFSSIVKQHITQEMMGQQVVTTQNMSSDYIYDVQSAQGGTTIINVTFSAIKMDTDVAGGMQQLHYDSSNPEAGTEELKVISNLVGKSFLMHINEEGRVERVEGLDKIIGSVDAQRAEILKQSFGDSSMIQNMNQMINIYPNQTVNKGDVWTKSFSGPVAGMFQSTVTSDFALSDITGNSAMLAVNGQMGFSKLKNSGNPLLQGAEFNLSGTQKGTLEVDIESGLPIQTILKQDISGSIEIQGMQIPMTIVSDIIITGKKM</sequence>
<proteinExistence type="predicted"/>
<evidence type="ECO:0008006" key="4">
    <source>
        <dbReference type="Google" id="ProtNLM"/>
    </source>
</evidence>
<organism evidence="2 3">
    <name type="scientific">Parapedobacter defluvii</name>
    <dbReference type="NCBI Taxonomy" id="2045106"/>
    <lineage>
        <taxon>Bacteria</taxon>
        <taxon>Pseudomonadati</taxon>
        <taxon>Bacteroidota</taxon>
        <taxon>Sphingobacteriia</taxon>
        <taxon>Sphingobacteriales</taxon>
        <taxon>Sphingobacteriaceae</taxon>
        <taxon>Parapedobacter</taxon>
    </lineage>
</organism>
<evidence type="ECO:0000313" key="2">
    <source>
        <dbReference type="EMBL" id="GGC48626.1"/>
    </source>
</evidence>
<dbReference type="Pfam" id="PF19777">
    <property type="entry name" value="DUF6263"/>
    <property type="match status" value="1"/>
</dbReference>
<evidence type="ECO:0000313" key="3">
    <source>
        <dbReference type="Proteomes" id="UP000597338"/>
    </source>
</evidence>
<reference evidence="3" key="1">
    <citation type="journal article" date="2019" name="Int. J. Syst. Evol. Microbiol.">
        <title>The Global Catalogue of Microorganisms (GCM) 10K type strain sequencing project: providing services to taxonomists for standard genome sequencing and annotation.</title>
        <authorList>
            <consortium name="The Broad Institute Genomics Platform"/>
            <consortium name="The Broad Institute Genome Sequencing Center for Infectious Disease"/>
            <person name="Wu L."/>
            <person name="Ma J."/>
        </authorList>
    </citation>
    <scope>NUCLEOTIDE SEQUENCE [LARGE SCALE GENOMIC DNA]</scope>
    <source>
        <strain evidence="3">CGMCC 1.15342</strain>
    </source>
</reference>
<dbReference type="RefSeq" id="WP_188753834.1">
    <property type="nucleotide sequence ID" value="NZ_BMIK01000030.1"/>
</dbReference>
<comment type="caution">
    <text evidence="2">The sequence shown here is derived from an EMBL/GenBank/DDBJ whole genome shotgun (WGS) entry which is preliminary data.</text>
</comment>
<dbReference type="Proteomes" id="UP000597338">
    <property type="component" value="Unassembled WGS sequence"/>
</dbReference>
<keyword evidence="3" id="KW-1185">Reference proteome</keyword>
<name>A0ABQ1N0N5_9SPHI</name>
<protein>
    <recommendedName>
        <fullName evidence="4">DUF4412 domain-containing protein</fullName>
    </recommendedName>
</protein>
<accession>A0ABQ1N0N5</accession>